<dbReference type="SUPFAM" id="SSF52743">
    <property type="entry name" value="Subtilisin-like"/>
    <property type="match status" value="1"/>
</dbReference>
<evidence type="ECO:0000259" key="1">
    <source>
        <dbReference type="Pfam" id="PF00082"/>
    </source>
</evidence>
<evidence type="ECO:0000313" key="2">
    <source>
        <dbReference type="EMBL" id="SIS48077.1"/>
    </source>
</evidence>
<dbReference type="Pfam" id="PF00082">
    <property type="entry name" value="Peptidase_S8"/>
    <property type="match status" value="1"/>
</dbReference>
<comment type="caution">
    <text evidence="2">The sequence shown here is derived from an EMBL/GenBank/DDBJ whole genome shotgun (WGS) entry which is preliminary data.</text>
</comment>
<dbReference type="RefSeq" id="WP_076454006.1">
    <property type="nucleotide sequence ID" value="NZ_FTOB01000002.1"/>
</dbReference>
<keyword evidence="3" id="KW-1185">Reference proteome</keyword>
<feature type="domain" description="Peptidase S8/S53" evidence="1">
    <location>
        <begin position="284"/>
        <end position="627"/>
    </location>
</feature>
<gene>
    <name evidence="2" type="ORF">SAMN05421766_102212</name>
</gene>
<dbReference type="Gene3D" id="3.40.50.200">
    <property type="entry name" value="Peptidase S8/S53 domain"/>
    <property type="match status" value="1"/>
</dbReference>
<evidence type="ECO:0000313" key="3">
    <source>
        <dbReference type="Proteomes" id="UP000185728"/>
    </source>
</evidence>
<dbReference type="CDD" id="cd04847">
    <property type="entry name" value="Peptidases_S8_Subtilisin_like_2"/>
    <property type="match status" value="1"/>
</dbReference>
<protein>
    <submittedName>
        <fullName evidence="2">Subtilase family protein</fullName>
    </submittedName>
</protein>
<dbReference type="EMBL" id="FTOB01000002">
    <property type="protein sequence ID" value="SIS48077.1"/>
    <property type="molecule type" value="Genomic_DNA"/>
</dbReference>
<dbReference type="Proteomes" id="UP000185728">
    <property type="component" value="Unassembled WGS sequence"/>
</dbReference>
<dbReference type="InterPro" id="IPR000209">
    <property type="entry name" value="Peptidase_S8/S53_dom"/>
</dbReference>
<reference evidence="2 3" key="1">
    <citation type="submission" date="2017-01" db="EMBL/GenBank/DDBJ databases">
        <authorList>
            <person name="Varghese N."/>
            <person name="Submissions S."/>
        </authorList>
    </citation>
    <scope>NUCLEOTIDE SEQUENCE [LARGE SCALE GENOMIC DNA]</scope>
    <source>
        <strain evidence="2 3">DSM 2061</strain>
    </source>
</reference>
<dbReference type="InterPro" id="IPR034074">
    <property type="entry name" value="Y4bN_pept_dom"/>
</dbReference>
<dbReference type="InterPro" id="IPR036852">
    <property type="entry name" value="Peptidase_S8/S53_dom_sf"/>
</dbReference>
<name>A0ABY1KLP6_9FLAO</name>
<sequence length="835" mass="95341">MANQNPLRHIKIEGYSRTENYTSPRSFYPDAPISRNRIQHGNKIKSHLEQIRNQFAYNKGQSTPEGIERDNVIYVEFISDFDIEPAFESLHSNAENAKYQLLSIKLEKVQEKERFRVLVMLTEGGISHFLSRVNEYILSTTEKPSHAKLVSNLSAIKLATLREFWTEPKEIPFPEEHEVVWWEVWFRRKRGVDTTSEYNKIIKQLEAVDAQISNQELIFPEHFIKLVKASPRQLSQSLFLLDNLAELRKPKETADFFINLNLFEKEDAVNELLSRIENHTDENSIAVCILDSGVNNQHPLLREFIPNSNLFSYKPDSWGIHDSGSEIQGGHGTGMAGLALYGDLATVMSSISNIQIFHQLESVKIINKRDPHDPELYGSVTIDAASSPIIVAPFRPRIYCMAVTDKNQAYYGRPSSWSAAIDKITFGNEDEILEKQLFFVSGGNIVIEKPDEFPDKNIYESVHDPAQAFNAVTVGAYTEMDTVNNDEFPDSKLLAERGGMSPANSTSIIWENDWPIKPDIVMEGGNLINQRGDIDAPSSLQLLTTNKDYRTTLLQTFGDTSAATALASRFAAQLKNEYPDLWPETIRGLMIHSADWTQTMLGGKNIQDVRSFNKVEKRNLLRSFGYGVPNLEKALYSAKNSLTLIAEEEITPYKKDGNVKFKDIHYFELPWPVEVLQDVLSETDVKLNITLSYFIEPNPGSRKYSNKFSYQSHGLRFNVIKREEDPETFHKRINKNARNEEEQSEYKSGGGEKWFLGSQQRNRGSIHRDFWIGSGADLATRNQIAVYPVSGWYRTRKKLEMYDSTVRYSLIVTIEAPEIHVDIYTPIRTLIPIEV</sequence>
<proteinExistence type="predicted"/>
<organism evidence="2 3">
    <name type="scientific">Zobellia uliginosa</name>
    <dbReference type="NCBI Taxonomy" id="143224"/>
    <lineage>
        <taxon>Bacteria</taxon>
        <taxon>Pseudomonadati</taxon>
        <taxon>Bacteroidota</taxon>
        <taxon>Flavobacteriia</taxon>
        <taxon>Flavobacteriales</taxon>
        <taxon>Flavobacteriaceae</taxon>
        <taxon>Zobellia</taxon>
    </lineage>
</organism>
<accession>A0ABY1KLP6</accession>